<feature type="compositionally biased region" description="Low complexity" evidence="16">
    <location>
        <begin position="71"/>
        <end position="90"/>
    </location>
</feature>
<feature type="region of interest" description="Disordered" evidence="16">
    <location>
        <begin position="34"/>
        <end position="122"/>
    </location>
</feature>
<comment type="caution">
    <text evidence="20">The sequence shown here is derived from an EMBL/GenBank/DDBJ whole genome shotgun (WGS) entry which is preliminary data.</text>
</comment>
<evidence type="ECO:0000256" key="15">
    <source>
        <dbReference type="PROSITE-ProRule" id="PRU00047"/>
    </source>
</evidence>
<keyword evidence="5" id="KW-0540">Nuclease</keyword>
<keyword evidence="4" id="KW-0548">Nucleotidyltransferase</keyword>
<dbReference type="Gene3D" id="4.10.60.10">
    <property type="entry name" value="Zinc finger, CCHC-type"/>
    <property type="match status" value="1"/>
</dbReference>
<dbReference type="InterPro" id="IPR021109">
    <property type="entry name" value="Peptidase_aspartic_dom_sf"/>
</dbReference>
<dbReference type="PROSITE" id="PS50158">
    <property type="entry name" value="ZF_CCHC"/>
    <property type="match status" value="1"/>
</dbReference>
<evidence type="ECO:0000313" key="21">
    <source>
        <dbReference type="Proteomes" id="UP000823941"/>
    </source>
</evidence>
<evidence type="ECO:0000256" key="14">
    <source>
        <dbReference type="ARBA" id="ARBA00023268"/>
    </source>
</evidence>
<dbReference type="InterPro" id="IPR000477">
    <property type="entry name" value="RT_dom"/>
</dbReference>
<evidence type="ECO:0000256" key="16">
    <source>
        <dbReference type="SAM" id="MobiDB-lite"/>
    </source>
</evidence>
<evidence type="ECO:0000256" key="3">
    <source>
        <dbReference type="ARBA" id="ARBA00022679"/>
    </source>
</evidence>
<evidence type="ECO:0000256" key="13">
    <source>
        <dbReference type="ARBA" id="ARBA00023125"/>
    </source>
</evidence>
<dbReference type="InterPro" id="IPR043128">
    <property type="entry name" value="Rev_trsase/Diguanyl_cyclase"/>
</dbReference>
<evidence type="ECO:0000256" key="10">
    <source>
        <dbReference type="ARBA" id="ARBA00022884"/>
    </source>
</evidence>
<keyword evidence="6" id="KW-0064">Aspartyl protease</keyword>
<keyword evidence="15" id="KW-0863">Zinc-finger</keyword>
<evidence type="ECO:0000256" key="5">
    <source>
        <dbReference type="ARBA" id="ARBA00022722"/>
    </source>
</evidence>
<evidence type="ECO:0000256" key="8">
    <source>
        <dbReference type="ARBA" id="ARBA00022801"/>
    </source>
</evidence>
<keyword evidence="14" id="KW-0511">Multifunctional enzyme</keyword>
<protein>
    <recommendedName>
        <fullName evidence="1">RNA-directed DNA polymerase</fullName>
        <ecNumber evidence="1">2.7.7.49</ecNumber>
    </recommendedName>
</protein>
<keyword evidence="15" id="KW-0479">Metal-binding</keyword>
<dbReference type="SUPFAM" id="SSF53098">
    <property type="entry name" value="Ribonuclease H-like"/>
    <property type="match status" value="1"/>
</dbReference>
<feature type="compositionally biased region" description="Basic residues" evidence="16">
    <location>
        <begin position="1"/>
        <end position="11"/>
    </location>
</feature>
<dbReference type="SUPFAM" id="SSF57756">
    <property type="entry name" value="Retrovirus zinc finger-like domains"/>
    <property type="match status" value="1"/>
</dbReference>
<keyword evidence="10" id="KW-0694">RNA-binding</keyword>
<dbReference type="Gene3D" id="2.40.70.10">
    <property type="entry name" value="Acid Proteases"/>
    <property type="match status" value="1"/>
</dbReference>
<dbReference type="Gene3D" id="3.30.70.270">
    <property type="match status" value="2"/>
</dbReference>
<keyword evidence="13" id="KW-0238">DNA-binding</keyword>
<dbReference type="Pfam" id="PF00665">
    <property type="entry name" value="rve"/>
    <property type="match status" value="1"/>
</dbReference>
<dbReference type="InterPro" id="IPR041588">
    <property type="entry name" value="Integrase_H2C2"/>
</dbReference>
<proteinExistence type="predicted"/>
<dbReference type="Gene3D" id="3.10.10.10">
    <property type="entry name" value="HIV Type 1 Reverse Transcriptase, subunit A, domain 1"/>
    <property type="match status" value="1"/>
</dbReference>
<sequence>MSAKRPTTRTRKKDDAGRSNEVLDVILNRLNAIEDRINTPSQPPTPVLPALDAPPSLPPPSPRPHDECVLSGSGRAAYVGASGAVSSGRSMPEPPGSRPSTSRSELEQPRPGPSTLRGGASAADDVTDRIIGALSALSQVRSNHFYVSNFDPDVHDFDVWCSEIDRARILNRWDDNECLARVAGCLKGDARLWLNDWVTNERTWTNFKRDFKSLCPRSIDVANILFEVMCTSSNDFPTYSEYARRSLLRLNIVSSLSEDLKVAIVLRGITDPQIKAVATNAKLKSHELVEFLSVYTKPKIDNRINRDPVRSSKPNRGDFRKREAVKSDVTLKCFGCGATGHKRADCFKRRKVEAPPSKPDPRPSSSRTPLICTYCKKSGHVVESCFVKQRSEESKGNRPSNVNFCRKLLTTENRDVMSAVIQGVPVDVLIDSGSSISLISESVLKHFNCKKVPAYRMLRGIGSQEIECTSYVTTVVEFPEISLEVDFYIVARDCMNAPLLIGTDVLNRKGVTYIRNSDVQRLVRRDLDSTIKASPVCHVSVTDENTIKEDSVNTPLVGKERDQLMIIINRYASHFITGTATTTVTTGSMQIKLNSGATVYYRPYKLSLDEKIRVRAIISDLLSKGIIRESESEFASPIILVKKKDGSDRMCVDYRALNAITIKDRYPLPLIDDHIDRLGGSKYFSGIDMASGFHQILLSPDSIEKTAFVTPEGHYEYLKMPYGLANAPVVYQRIISKTLKPLIESGKVLTYIDDVLIPSMTVQEGLETLSEVLEILTKAGFSINLKKCTFLSTEVEYLGRLISQGQVRPSPRKIEALVKSPKPTNVKQVRQFLGLAGYFRRYISGYATKTAPIARLTRKGEPFNWGSEQDSARDYIISCLTTEPVLAIFDPNLPTELHTDASAIGYGGVLLQEHEGKLKRVVGYFSKTTQGAESRYHSYELETLAIVKALQHFRHYLLGVTFKIVTDCNSLKLTERKKDLVPRVARWWVYMQDFQFSIEYRKGTLMSHADFLSRNPVVDVHHIRKPANWAQIAQSADAETQSQIDKLKEGQLDSSRYVVRNGVLYYKYSPVGEDSRLLCYIPKGHRLSLLRIFHDDHDHIGVEKTVDLILRHFWFPSLRQFTKKYVSHCLVCLSHKNVPRAPHQPIVSWTKPDVPFHTIHMDVLGPLPESRGFKYILVLVDAFSKYCLLYSLYRQDTDDLKRVFNNAIALFGTPSMIVCDRARMFESTSFQNWVTELGCTMHFITPEMHHENGQAERYCRTVLNMLRVEVNKNSADWSDVLWKIQLILNTTKHTTTQTSALHLLAGIEGTTPVIRALVRDVALENSNPNREATVTLTRQRAADLLSANQSKQDDYVNVRRKAPNTYKVGDMVFVKKTSQASGKLDAGTRGPYRVTKELPHHRYELQLVAGAYGKRTQAAAEYMILWRGEWTPETCAAFFSREYISVSPRGGFAAGRHHVAVVPVYVQDVSILVAWLRLCGCSGCIYPGRMALPCGVACPLVNTHWFRCGGSGLVSRREKVPPGRHSIRMLCSDVCLKYA</sequence>
<feature type="domain" description="CCHC-type" evidence="17">
    <location>
        <begin position="332"/>
        <end position="346"/>
    </location>
</feature>
<keyword evidence="21" id="KW-1185">Reference proteome</keyword>
<dbReference type="Pfam" id="PF17921">
    <property type="entry name" value="Integrase_H2C2"/>
    <property type="match status" value="1"/>
</dbReference>
<dbReference type="InterPro" id="IPR043502">
    <property type="entry name" value="DNA/RNA_pol_sf"/>
</dbReference>
<accession>A0ABQ7Q926</accession>
<feature type="domain" description="Integrase catalytic" evidence="19">
    <location>
        <begin position="1151"/>
        <end position="1320"/>
    </location>
</feature>
<dbReference type="EMBL" id="JAHIBW010000019">
    <property type="protein sequence ID" value="KAG7301696.1"/>
    <property type="molecule type" value="Genomic_DNA"/>
</dbReference>
<evidence type="ECO:0000256" key="4">
    <source>
        <dbReference type="ARBA" id="ARBA00022695"/>
    </source>
</evidence>
<keyword evidence="9" id="KW-0460">Magnesium</keyword>
<dbReference type="InterPro" id="IPR001584">
    <property type="entry name" value="Integrase_cat-core"/>
</dbReference>
<dbReference type="PROSITE" id="PS50878">
    <property type="entry name" value="RT_POL"/>
    <property type="match status" value="1"/>
</dbReference>
<name>A0ABQ7Q926_PLUXY</name>
<dbReference type="PROSITE" id="PS00141">
    <property type="entry name" value="ASP_PROTEASE"/>
    <property type="match status" value="1"/>
</dbReference>
<gene>
    <name evidence="20" type="ORF">JYU34_014671</name>
</gene>
<dbReference type="SMART" id="SM00343">
    <property type="entry name" value="ZnF_C2HC"/>
    <property type="match status" value="2"/>
</dbReference>
<keyword evidence="3" id="KW-0808">Transferase</keyword>
<dbReference type="InterPro" id="IPR036875">
    <property type="entry name" value="Znf_CCHC_sf"/>
</dbReference>
<dbReference type="InterPro" id="IPR012337">
    <property type="entry name" value="RNaseH-like_sf"/>
</dbReference>
<dbReference type="Pfam" id="PF00078">
    <property type="entry name" value="RVT_1"/>
    <property type="match status" value="1"/>
</dbReference>
<dbReference type="CDD" id="cd09274">
    <property type="entry name" value="RNase_HI_RT_Ty3"/>
    <property type="match status" value="1"/>
</dbReference>
<dbReference type="InterPro" id="IPR036397">
    <property type="entry name" value="RNaseH_sf"/>
</dbReference>
<evidence type="ECO:0000259" key="18">
    <source>
        <dbReference type="PROSITE" id="PS50878"/>
    </source>
</evidence>
<evidence type="ECO:0000256" key="9">
    <source>
        <dbReference type="ARBA" id="ARBA00022842"/>
    </source>
</evidence>
<dbReference type="Pfam" id="PF17919">
    <property type="entry name" value="RT_RNaseH_2"/>
    <property type="match status" value="1"/>
</dbReference>
<evidence type="ECO:0000256" key="2">
    <source>
        <dbReference type="ARBA" id="ARBA00022670"/>
    </source>
</evidence>
<evidence type="ECO:0000313" key="20">
    <source>
        <dbReference type="EMBL" id="KAG7301696.1"/>
    </source>
</evidence>
<reference evidence="20 21" key="1">
    <citation type="submission" date="2021-06" db="EMBL/GenBank/DDBJ databases">
        <title>A haploid diamondback moth (Plutella xylostella L.) genome assembly resolves 31 chromosomes and identifies a diamide resistance mutation.</title>
        <authorList>
            <person name="Ward C.M."/>
            <person name="Perry K.D."/>
            <person name="Baker G."/>
            <person name="Powis K."/>
            <person name="Heckel D.G."/>
            <person name="Baxter S.W."/>
        </authorList>
    </citation>
    <scope>NUCLEOTIDE SEQUENCE [LARGE SCALE GENOMIC DNA]</scope>
    <source>
        <strain evidence="20 21">LV</strain>
        <tissue evidence="20">Single pupa</tissue>
    </source>
</reference>
<dbReference type="Gene3D" id="1.10.340.70">
    <property type="match status" value="1"/>
</dbReference>
<evidence type="ECO:0000256" key="1">
    <source>
        <dbReference type="ARBA" id="ARBA00012493"/>
    </source>
</evidence>
<keyword evidence="12" id="KW-0695">RNA-directed DNA polymerase</keyword>
<feature type="region of interest" description="Disordered" evidence="16">
    <location>
        <begin position="1"/>
        <end position="20"/>
    </location>
</feature>
<dbReference type="PROSITE" id="PS50994">
    <property type="entry name" value="INTEGRASE"/>
    <property type="match status" value="1"/>
</dbReference>
<dbReference type="InterPro" id="IPR041577">
    <property type="entry name" value="RT_RNaseH_2"/>
</dbReference>
<keyword evidence="7" id="KW-0255">Endonuclease</keyword>
<dbReference type="Gene3D" id="3.30.420.10">
    <property type="entry name" value="Ribonuclease H-like superfamily/Ribonuclease H"/>
    <property type="match status" value="1"/>
</dbReference>
<evidence type="ECO:0000256" key="6">
    <source>
        <dbReference type="ARBA" id="ARBA00022750"/>
    </source>
</evidence>
<evidence type="ECO:0000259" key="17">
    <source>
        <dbReference type="PROSITE" id="PS50158"/>
    </source>
</evidence>
<keyword evidence="11" id="KW-0229">DNA integration</keyword>
<keyword evidence="2" id="KW-0645">Protease</keyword>
<dbReference type="EC" id="2.7.7.49" evidence="1"/>
<evidence type="ECO:0000259" key="19">
    <source>
        <dbReference type="PROSITE" id="PS50994"/>
    </source>
</evidence>
<evidence type="ECO:0000256" key="7">
    <source>
        <dbReference type="ARBA" id="ARBA00022759"/>
    </source>
</evidence>
<organism evidence="20 21">
    <name type="scientific">Plutella xylostella</name>
    <name type="common">Diamondback moth</name>
    <name type="synonym">Plutella maculipennis</name>
    <dbReference type="NCBI Taxonomy" id="51655"/>
    <lineage>
        <taxon>Eukaryota</taxon>
        <taxon>Metazoa</taxon>
        <taxon>Ecdysozoa</taxon>
        <taxon>Arthropoda</taxon>
        <taxon>Hexapoda</taxon>
        <taxon>Insecta</taxon>
        <taxon>Pterygota</taxon>
        <taxon>Neoptera</taxon>
        <taxon>Endopterygota</taxon>
        <taxon>Lepidoptera</taxon>
        <taxon>Glossata</taxon>
        <taxon>Ditrysia</taxon>
        <taxon>Yponomeutoidea</taxon>
        <taxon>Plutellidae</taxon>
        <taxon>Plutella</taxon>
    </lineage>
</organism>
<dbReference type="PANTHER" id="PTHR37984">
    <property type="entry name" value="PROTEIN CBG26694"/>
    <property type="match status" value="1"/>
</dbReference>
<dbReference type="InterPro" id="IPR001969">
    <property type="entry name" value="Aspartic_peptidase_AS"/>
</dbReference>
<dbReference type="InterPro" id="IPR001878">
    <property type="entry name" value="Znf_CCHC"/>
</dbReference>
<dbReference type="Proteomes" id="UP000823941">
    <property type="component" value="Chromosome 19"/>
</dbReference>
<dbReference type="SUPFAM" id="SSF50630">
    <property type="entry name" value="Acid proteases"/>
    <property type="match status" value="1"/>
</dbReference>
<feature type="domain" description="Reverse transcriptase" evidence="18">
    <location>
        <begin position="622"/>
        <end position="802"/>
    </location>
</feature>
<keyword evidence="8" id="KW-0378">Hydrolase</keyword>
<dbReference type="CDD" id="cd00303">
    <property type="entry name" value="retropepsin_like"/>
    <property type="match status" value="1"/>
</dbReference>
<evidence type="ECO:0000256" key="11">
    <source>
        <dbReference type="ARBA" id="ARBA00022908"/>
    </source>
</evidence>
<keyword evidence="15" id="KW-0862">Zinc</keyword>
<dbReference type="InterPro" id="IPR050951">
    <property type="entry name" value="Retrovirus_Pol_polyprotein"/>
</dbReference>
<dbReference type="CDD" id="cd01647">
    <property type="entry name" value="RT_LTR"/>
    <property type="match status" value="1"/>
</dbReference>
<dbReference type="PANTHER" id="PTHR37984:SF5">
    <property type="entry name" value="PROTEIN NYNRIN-LIKE"/>
    <property type="match status" value="1"/>
</dbReference>
<evidence type="ECO:0000256" key="12">
    <source>
        <dbReference type="ARBA" id="ARBA00022918"/>
    </source>
</evidence>
<dbReference type="SUPFAM" id="SSF56672">
    <property type="entry name" value="DNA/RNA polymerases"/>
    <property type="match status" value="1"/>
</dbReference>